<dbReference type="Pfam" id="PF00781">
    <property type="entry name" value="DAGK_cat"/>
    <property type="match status" value="1"/>
</dbReference>
<dbReference type="EMBL" id="VFOQ01000001">
    <property type="protein sequence ID" value="TQL61931.1"/>
    <property type="molecule type" value="Genomic_DNA"/>
</dbReference>
<sequence>MSLPTPGPGPTWHRWQRVDPPLHPVLFVNPRSGNGLAVRAGVEDRARSRGINVVTLAPGQSLTTLVDAAVKSGADALGMAGGDGSLAVVAAAAAAHGLPFICVPAGTRNHFAADLGVDRKDVPGALDAYIEGVERRIDVGEVNGRTFLNNVSLGIYGEAVRQAAYRDAKVRTILETAQRVLGPSRRVPALHLVDDAGREHARLALVLVSNNPYALERPPARGTRASLDGGQLGVLIIDTPDDGPHPPGRAWSTPHMDVSAPSLVPAGIDGEAVDLKPPLHFGIRPMALRVRIPARRARTGHRR</sequence>
<proteinExistence type="predicted"/>
<dbReference type="AlphaFoldDB" id="A0A542ZNI9"/>
<protein>
    <submittedName>
        <fullName evidence="2">Diacylglycerol kinase family enzyme</fullName>
    </submittedName>
</protein>
<evidence type="ECO:0000313" key="2">
    <source>
        <dbReference type="EMBL" id="TQL61931.1"/>
    </source>
</evidence>
<dbReference type="GO" id="GO:0016301">
    <property type="term" value="F:kinase activity"/>
    <property type="evidence" value="ECO:0007669"/>
    <property type="project" value="UniProtKB-KW"/>
</dbReference>
<dbReference type="Gene3D" id="2.60.200.40">
    <property type="match status" value="1"/>
</dbReference>
<dbReference type="OrthoDB" id="3208200at2"/>
<keyword evidence="2" id="KW-0418">Kinase</keyword>
<organism evidence="2 3">
    <name type="scientific">Oryzihumus leptocrescens</name>
    <dbReference type="NCBI Taxonomy" id="297536"/>
    <lineage>
        <taxon>Bacteria</taxon>
        <taxon>Bacillati</taxon>
        <taxon>Actinomycetota</taxon>
        <taxon>Actinomycetes</taxon>
        <taxon>Micrococcales</taxon>
        <taxon>Intrasporangiaceae</taxon>
        <taxon>Oryzihumus</taxon>
    </lineage>
</organism>
<dbReference type="Proteomes" id="UP000319514">
    <property type="component" value="Unassembled WGS sequence"/>
</dbReference>
<dbReference type="RefSeq" id="WP_141789654.1">
    <property type="nucleotide sequence ID" value="NZ_BAAAKX010000011.1"/>
</dbReference>
<comment type="caution">
    <text evidence="2">The sequence shown here is derived from an EMBL/GenBank/DDBJ whole genome shotgun (WGS) entry which is preliminary data.</text>
</comment>
<dbReference type="SUPFAM" id="SSF111331">
    <property type="entry name" value="NAD kinase/diacylglycerol kinase-like"/>
    <property type="match status" value="1"/>
</dbReference>
<gene>
    <name evidence="2" type="ORF">FB474_3355</name>
</gene>
<keyword evidence="3" id="KW-1185">Reference proteome</keyword>
<accession>A0A542ZNI9</accession>
<dbReference type="Gene3D" id="3.40.50.10330">
    <property type="entry name" value="Probable inorganic polyphosphate/atp-NAD kinase, domain 1"/>
    <property type="match status" value="1"/>
</dbReference>
<evidence type="ECO:0000259" key="1">
    <source>
        <dbReference type="PROSITE" id="PS50146"/>
    </source>
</evidence>
<dbReference type="InterPro" id="IPR001206">
    <property type="entry name" value="Diacylglycerol_kinase_cat_dom"/>
</dbReference>
<keyword evidence="2" id="KW-0808">Transferase</keyword>
<reference evidence="2 3" key="1">
    <citation type="submission" date="2019-06" db="EMBL/GenBank/DDBJ databases">
        <title>Sequencing the genomes of 1000 actinobacteria strains.</title>
        <authorList>
            <person name="Klenk H.-P."/>
        </authorList>
    </citation>
    <scope>NUCLEOTIDE SEQUENCE [LARGE SCALE GENOMIC DNA]</scope>
    <source>
        <strain evidence="2 3">DSM 18082</strain>
    </source>
</reference>
<dbReference type="InterPro" id="IPR017438">
    <property type="entry name" value="ATP-NAD_kinase_N"/>
</dbReference>
<dbReference type="PROSITE" id="PS50146">
    <property type="entry name" value="DAGK"/>
    <property type="match status" value="1"/>
</dbReference>
<name>A0A542ZNI9_9MICO</name>
<dbReference type="InterPro" id="IPR016064">
    <property type="entry name" value="NAD/diacylglycerol_kinase_sf"/>
</dbReference>
<feature type="domain" description="DAGKc" evidence="1">
    <location>
        <begin position="20"/>
        <end position="146"/>
    </location>
</feature>
<evidence type="ECO:0000313" key="3">
    <source>
        <dbReference type="Proteomes" id="UP000319514"/>
    </source>
</evidence>